<evidence type="ECO:0000256" key="5">
    <source>
        <dbReference type="PROSITE-ProRule" id="PRU01091"/>
    </source>
</evidence>
<dbReference type="Gene3D" id="1.10.10.10">
    <property type="entry name" value="Winged helix-like DNA-binding domain superfamily/Winged helix DNA-binding domain"/>
    <property type="match status" value="1"/>
</dbReference>
<accession>A0A9W6I924</accession>
<name>A0A9W6I924_9ACTN</name>
<protein>
    <submittedName>
        <fullName evidence="8">ATPase AAA</fullName>
    </submittedName>
</protein>
<dbReference type="PANTHER" id="PTHR35807">
    <property type="entry name" value="TRANSCRIPTIONAL REGULATOR REDD-RELATED"/>
    <property type="match status" value="1"/>
</dbReference>
<dbReference type="SMART" id="SM01043">
    <property type="entry name" value="BTAD"/>
    <property type="match status" value="1"/>
</dbReference>
<dbReference type="Proteomes" id="UP001143474">
    <property type="component" value="Unassembled WGS sequence"/>
</dbReference>
<evidence type="ECO:0000256" key="6">
    <source>
        <dbReference type="SAM" id="MobiDB-lite"/>
    </source>
</evidence>
<dbReference type="CDD" id="cd15831">
    <property type="entry name" value="BTAD"/>
    <property type="match status" value="1"/>
</dbReference>
<dbReference type="PROSITE" id="PS51755">
    <property type="entry name" value="OMPR_PHOB"/>
    <property type="match status" value="1"/>
</dbReference>
<evidence type="ECO:0000313" key="9">
    <source>
        <dbReference type="Proteomes" id="UP001143474"/>
    </source>
</evidence>
<dbReference type="InterPro" id="IPR005158">
    <property type="entry name" value="BTAD"/>
</dbReference>
<evidence type="ECO:0000256" key="1">
    <source>
        <dbReference type="ARBA" id="ARBA00005820"/>
    </source>
</evidence>
<keyword evidence="2" id="KW-0805">Transcription regulation</keyword>
<dbReference type="InterPro" id="IPR036388">
    <property type="entry name" value="WH-like_DNA-bd_sf"/>
</dbReference>
<evidence type="ECO:0000259" key="7">
    <source>
        <dbReference type="PROSITE" id="PS51755"/>
    </source>
</evidence>
<dbReference type="InterPro" id="IPR016032">
    <property type="entry name" value="Sig_transdc_resp-reg_C-effctor"/>
</dbReference>
<dbReference type="SUPFAM" id="SSF46894">
    <property type="entry name" value="C-terminal effector domain of the bipartite response regulators"/>
    <property type="match status" value="1"/>
</dbReference>
<dbReference type="SUPFAM" id="SSF52540">
    <property type="entry name" value="P-loop containing nucleoside triphosphate hydrolases"/>
    <property type="match status" value="1"/>
</dbReference>
<dbReference type="InterPro" id="IPR011990">
    <property type="entry name" value="TPR-like_helical_dom_sf"/>
</dbReference>
<reference evidence="8" key="1">
    <citation type="journal article" date="2014" name="Int. J. Syst. Evol. Microbiol.">
        <title>Complete genome sequence of Corynebacterium casei LMG S-19264T (=DSM 44701T), isolated from a smear-ripened cheese.</title>
        <authorList>
            <consortium name="US DOE Joint Genome Institute (JGI-PGF)"/>
            <person name="Walter F."/>
            <person name="Albersmeier A."/>
            <person name="Kalinowski J."/>
            <person name="Ruckert C."/>
        </authorList>
    </citation>
    <scope>NUCLEOTIDE SEQUENCE</scope>
    <source>
        <strain evidence="8">VKM Ac-2007</strain>
    </source>
</reference>
<dbReference type="Pfam" id="PF13191">
    <property type="entry name" value="AAA_16"/>
    <property type="match status" value="1"/>
</dbReference>
<comment type="similarity">
    <text evidence="1">Belongs to the AfsR/DnrI/RedD regulatory family.</text>
</comment>
<dbReference type="PANTHER" id="PTHR35807:SF1">
    <property type="entry name" value="TRANSCRIPTIONAL REGULATOR REDD"/>
    <property type="match status" value="1"/>
</dbReference>
<keyword evidence="4" id="KW-0804">Transcription</keyword>
<evidence type="ECO:0000256" key="4">
    <source>
        <dbReference type="ARBA" id="ARBA00023163"/>
    </source>
</evidence>
<evidence type="ECO:0000256" key="3">
    <source>
        <dbReference type="ARBA" id="ARBA00023125"/>
    </source>
</evidence>
<dbReference type="Pfam" id="PF03704">
    <property type="entry name" value="BTAD"/>
    <property type="match status" value="1"/>
</dbReference>
<gene>
    <name evidence="8" type="ORF">GCM10017600_68200</name>
</gene>
<proteinExistence type="inferred from homology"/>
<dbReference type="SMART" id="SM00382">
    <property type="entry name" value="AAA"/>
    <property type="match status" value="1"/>
</dbReference>
<dbReference type="Gene3D" id="1.25.40.10">
    <property type="entry name" value="Tetratricopeptide repeat domain"/>
    <property type="match status" value="1"/>
</dbReference>
<dbReference type="Gene3D" id="3.40.50.300">
    <property type="entry name" value="P-loop containing nucleotide triphosphate hydrolases"/>
    <property type="match status" value="1"/>
</dbReference>
<dbReference type="AlphaFoldDB" id="A0A9W6I924"/>
<feature type="region of interest" description="Disordered" evidence="6">
    <location>
        <begin position="1093"/>
        <end position="1117"/>
    </location>
</feature>
<feature type="domain" description="OmpR/PhoB-type" evidence="7">
    <location>
        <begin position="1"/>
        <end position="102"/>
    </location>
</feature>
<dbReference type="RefSeq" id="WP_271221695.1">
    <property type="nucleotide sequence ID" value="NZ_BSEV01000022.1"/>
</dbReference>
<reference evidence="8" key="2">
    <citation type="submission" date="2023-01" db="EMBL/GenBank/DDBJ databases">
        <authorList>
            <person name="Sun Q."/>
            <person name="Evtushenko L."/>
        </authorList>
    </citation>
    <scope>NUCLEOTIDE SEQUENCE</scope>
    <source>
        <strain evidence="8">VKM Ac-2007</strain>
    </source>
</reference>
<dbReference type="InterPro" id="IPR051677">
    <property type="entry name" value="AfsR-DnrI-RedD_regulator"/>
</dbReference>
<dbReference type="InterPro" id="IPR041664">
    <property type="entry name" value="AAA_16"/>
</dbReference>
<organism evidence="8 9">
    <name type="scientific">Streptosporangium carneum</name>
    <dbReference type="NCBI Taxonomy" id="47481"/>
    <lineage>
        <taxon>Bacteria</taxon>
        <taxon>Bacillati</taxon>
        <taxon>Actinomycetota</taxon>
        <taxon>Actinomycetes</taxon>
        <taxon>Streptosporangiales</taxon>
        <taxon>Streptosporangiaceae</taxon>
        <taxon>Streptosporangium</taxon>
    </lineage>
</organism>
<dbReference type="FunFam" id="1.25.40.10:FF:000222">
    <property type="entry name" value="SARP family transcriptional regulator"/>
    <property type="match status" value="1"/>
</dbReference>
<dbReference type="GO" id="GO:0006355">
    <property type="term" value="P:regulation of DNA-templated transcription"/>
    <property type="evidence" value="ECO:0007669"/>
    <property type="project" value="InterPro"/>
</dbReference>
<dbReference type="EMBL" id="BSEV01000022">
    <property type="protein sequence ID" value="GLK13409.1"/>
    <property type="molecule type" value="Genomic_DNA"/>
</dbReference>
<evidence type="ECO:0000313" key="8">
    <source>
        <dbReference type="EMBL" id="GLK13409.1"/>
    </source>
</evidence>
<keyword evidence="9" id="KW-1185">Reference proteome</keyword>
<dbReference type="GO" id="GO:0000160">
    <property type="term" value="P:phosphorelay signal transduction system"/>
    <property type="evidence" value="ECO:0007669"/>
    <property type="project" value="InterPro"/>
</dbReference>
<dbReference type="GO" id="GO:0003677">
    <property type="term" value="F:DNA binding"/>
    <property type="evidence" value="ECO:0007669"/>
    <property type="project" value="UniProtKB-UniRule"/>
</dbReference>
<dbReference type="SUPFAM" id="SSF48452">
    <property type="entry name" value="TPR-like"/>
    <property type="match status" value="1"/>
</dbReference>
<comment type="caution">
    <text evidence="8">The sequence shown here is derived from an EMBL/GenBank/DDBJ whole genome shotgun (WGS) entry which is preliminary data.</text>
</comment>
<dbReference type="InterPro" id="IPR003593">
    <property type="entry name" value="AAA+_ATPase"/>
</dbReference>
<feature type="DNA-binding region" description="OmpR/PhoB-type" evidence="5">
    <location>
        <begin position="1"/>
        <end position="102"/>
    </location>
</feature>
<dbReference type="SMART" id="SM00862">
    <property type="entry name" value="Trans_reg_C"/>
    <property type="match status" value="1"/>
</dbReference>
<dbReference type="InterPro" id="IPR001867">
    <property type="entry name" value="OmpR/PhoB-type_DNA-bd"/>
</dbReference>
<sequence>MDTGLTFRLFGACEAADAAGRPLDLGARKQRAVLAMLALEPGRVVPLDRLIDELWAGEAPSGATGTLQAYISHLRRVLEPERRPRTPPRILLTREPGYLLAVAPGQVDLTRFTAWAEDGGRALARGEHGEARRVLDRALALWRGNPLEEFTGLEFAQPVTARLAEVRVAAVEDRFEALLALGEGAACVPDLESLVEEHPYRERSWGLLVLALYRVGRQADALGALRRARERLAEDLGIEPGPQLRRLEEAVFGQAPELEIPAAPVAARPVEPAVSEKLVARDAQLRLVRERLTGVRRGDGGVLLVTGEAGIGKTRLAQAAAEEAAARGFRVAWGRCLDDTAPAFWPWIQVLRECGDGAGPLSGEAPGHGRDPDVALFELYESVVSALTGTGGPLMVILDDLHWADVSSLRLLGFVAGELARHPVLVVATLRPEPGEHPEQLRDTLGALSRERATERIELTPFDADDVSSYLRLRLVAESPELVGALLERSGGNPFYLGELLRLRESEQGLSSALPPGARDVIARRVARLPEQTREVLGIASAAGRDVEVDLLAAVTATPVEEVMSLLEPAVATGLLSEVPDGFDYRFSHALVRDALYSGLGRLARARLHLRIALCLEALPGVEPVRLARHFAAASKAGGAAKAVEHARRAARHASARLAYAEAVELWELALSCLPPGDEAGRCAVLTGLGQARRTVGNAEEAFRDLEEAIGLALRTGDRAALVSAITVFGGLTVWNWRPYGVVDEGMVTVLEDLLAGPLDEADRAALLGTLGMELYYGSRRAEGERHAAEAVEVARGLGDPGLLARTLNNYLLVSWTPGRNAERLDAAGEMLAVPGLPRAAQLVARVLRMACLLRTGDLAGWDRDLARCERLLDEVRRPELEAMVRIAETARCTLDGRWADAEALLSLFGDVRYGSSLWQGAEFRRLVTTFTCEWGRGRGAGLARLADELVAAAEQPAMLPLRPVAVLAAMEAGRGDLARELTGRWGAEVGEDWIADFLVPVWGLVSAGLGVPDPGPLYERLLPYADQLIVAGTGCAAWGCVHHVLAGLASRLGRTAAAREHARAAAGRHRELGLAHWEERSLALLGDLEAGRAAGSPPPGDVVTELLPFSPTKSVK</sequence>
<dbReference type="InterPro" id="IPR027417">
    <property type="entry name" value="P-loop_NTPase"/>
</dbReference>
<dbReference type="Pfam" id="PF00486">
    <property type="entry name" value="Trans_reg_C"/>
    <property type="match status" value="1"/>
</dbReference>
<evidence type="ECO:0000256" key="2">
    <source>
        <dbReference type="ARBA" id="ARBA00023015"/>
    </source>
</evidence>
<keyword evidence="3 5" id="KW-0238">DNA-binding</keyword>